<dbReference type="InterPro" id="IPR050679">
    <property type="entry name" value="Bact_HTH_transcr_reg"/>
</dbReference>
<dbReference type="SMART" id="SM00345">
    <property type="entry name" value="HTH_GNTR"/>
    <property type="match status" value="1"/>
</dbReference>
<evidence type="ECO:0000313" key="6">
    <source>
        <dbReference type="Proteomes" id="UP001206483"/>
    </source>
</evidence>
<evidence type="ECO:0000256" key="2">
    <source>
        <dbReference type="ARBA" id="ARBA00023125"/>
    </source>
</evidence>
<dbReference type="PROSITE" id="PS50949">
    <property type="entry name" value="HTH_GNTR"/>
    <property type="match status" value="1"/>
</dbReference>
<dbReference type="PRINTS" id="PR00035">
    <property type="entry name" value="HTHGNTR"/>
</dbReference>
<dbReference type="PANTHER" id="PTHR44846">
    <property type="entry name" value="MANNOSYL-D-GLYCERATE TRANSPORT/METABOLISM SYSTEM REPRESSOR MNGR-RELATED"/>
    <property type="match status" value="1"/>
</dbReference>
<name>A0ABT1J6G6_9ACTN</name>
<dbReference type="RefSeq" id="WP_253802066.1">
    <property type="nucleotide sequence ID" value="NZ_BAAAUB010000105.1"/>
</dbReference>
<dbReference type="InterPro" id="IPR036388">
    <property type="entry name" value="WH-like_DNA-bd_sf"/>
</dbReference>
<evidence type="ECO:0000259" key="4">
    <source>
        <dbReference type="PROSITE" id="PS50949"/>
    </source>
</evidence>
<dbReference type="SUPFAM" id="SSF46785">
    <property type="entry name" value="Winged helix' DNA-binding domain"/>
    <property type="match status" value="1"/>
</dbReference>
<keyword evidence="1" id="KW-0805">Transcription regulation</keyword>
<comment type="caution">
    <text evidence="5">The sequence shown here is derived from an EMBL/GenBank/DDBJ whole genome shotgun (WGS) entry which is preliminary data.</text>
</comment>
<gene>
    <name evidence="5" type="ORF">FHR36_005899</name>
</gene>
<evidence type="ECO:0000256" key="3">
    <source>
        <dbReference type="ARBA" id="ARBA00023163"/>
    </source>
</evidence>
<dbReference type="CDD" id="cd07377">
    <property type="entry name" value="WHTH_GntR"/>
    <property type="match status" value="1"/>
</dbReference>
<dbReference type="Gene3D" id="1.10.10.10">
    <property type="entry name" value="Winged helix-like DNA-binding domain superfamily/Winged helix DNA-binding domain"/>
    <property type="match status" value="1"/>
</dbReference>
<dbReference type="Proteomes" id="UP001206483">
    <property type="component" value="Unassembled WGS sequence"/>
</dbReference>
<sequence>MTLVHDERAPYVQVADTIRAEIASGEHQPGAKLPSVKRLAERFGLAEMTVHSGLRILREEGLIVATPGRGTFVRSDANVAALGSGAPAPSAADVQGQVEHLTSVVDQLSARVAELEKLVGLSSVPD</sequence>
<proteinExistence type="predicted"/>
<dbReference type="Pfam" id="PF00392">
    <property type="entry name" value="GntR"/>
    <property type="match status" value="1"/>
</dbReference>
<dbReference type="InterPro" id="IPR000524">
    <property type="entry name" value="Tscrpt_reg_HTH_GntR"/>
</dbReference>
<evidence type="ECO:0000313" key="5">
    <source>
        <dbReference type="EMBL" id="MCP2312718.1"/>
    </source>
</evidence>
<dbReference type="PANTHER" id="PTHR44846:SF17">
    <property type="entry name" value="GNTR-FAMILY TRANSCRIPTIONAL REGULATOR"/>
    <property type="match status" value="1"/>
</dbReference>
<dbReference type="GO" id="GO:0003677">
    <property type="term" value="F:DNA binding"/>
    <property type="evidence" value="ECO:0007669"/>
    <property type="project" value="UniProtKB-KW"/>
</dbReference>
<protein>
    <submittedName>
        <fullName evidence="5">DNA-binding GntR family transcriptional regulator</fullName>
    </submittedName>
</protein>
<keyword evidence="3" id="KW-0804">Transcription</keyword>
<feature type="domain" description="HTH gntR-type" evidence="4">
    <location>
        <begin position="8"/>
        <end position="76"/>
    </location>
</feature>
<keyword evidence="6" id="KW-1185">Reference proteome</keyword>
<organism evidence="5 6">
    <name type="scientific">Kitasatospora paracochleata</name>
    <dbReference type="NCBI Taxonomy" id="58354"/>
    <lineage>
        <taxon>Bacteria</taxon>
        <taxon>Bacillati</taxon>
        <taxon>Actinomycetota</taxon>
        <taxon>Actinomycetes</taxon>
        <taxon>Kitasatosporales</taxon>
        <taxon>Streptomycetaceae</taxon>
        <taxon>Kitasatospora</taxon>
    </lineage>
</organism>
<evidence type="ECO:0000256" key="1">
    <source>
        <dbReference type="ARBA" id="ARBA00023015"/>
    </source>
</evidence>
<dbReference type="EMBL" id="JAMZDX010000006">
    <property type="protein sequence ID" value="MCP2312718.1"/>
    <property type="molecule type" value="Genomic_DNA"/>
</dbReference>
<dbReference type="InterPro" id="IPR036390">
    <property type="entry name" value="WH_DNA-bd_sf"/>
</dbReference>
<accession>A0ABT1J6G6</accession>
<reference evidence="5 6" key="1">
    <citation type="submission" date="2022-06" db="EMBL/GenBank/DDBJ databases">
        <title>Sequencing the genomes of 1000 actinobacteria strains.</title>
        <authorList>
            <person name="Klenk H.-P."/>
        </authorList>
    </citation>
    <scope>NUCLEOTIDE SEQUENCE [LARGE SCALE GENOMIC DNA]</scope>
    <source>
        <strain evidence="5 6">DSM 41656</strain>
    </source>
</reference>
<keyword evidence="2 5" id="KW-0238">DNA-binding</keyword>